<comment type="function">
    <text evidence="4">Component of the ribosome.</text>
</comment>
<comment type="similarity">
    <text evidence="1 4">Belongs to the eukaryotic ribosomal protein eL8 family.</text>
</comment>
<dbReference type="EMBL" id="JASJQH010006877">
    <property type="protein sequence ID" value="KAK9729685.1"/>
    <property type="molecule type" value="Genomic_DNA"/>
</dbReference>
<dbReference type="PRINTS" id="PR00882">
    <property type="entry name" value="RIBOSOMALL7A"/>
</dbReference>
<dbReference type="InterPro" id="IPR004038">
    <property type="entry name" value="Ribosomal_eL8/eL30/eS12/Gad45"/>
</dbReference>
<dbReference type="InterPro" id="IPR029064">
    <property type="entry name" value="Ribosomal_eL30-like_sf"/>
</dbReference>
<evidence type="ECO:0000256" key="4">
    <source>
        <dbReference type="RuleBase" id="RU367042"/>
    </source>
</evidence>
<evidence type="ECO:0000256" key="1">
    <source>
        <dbReference type="ARBA" id="ARBA00007337"/>
    </source>
</evidence>
<dbReference type="Proteomes" id="UP001479436">
    <property type="component" value="Unassembled WGS sequence"/>
</dbReference>
<accession>A0ABR2WBX0</accession>
<keyword evidence="3 4" id="KW-0687">Ribonucleoprotein</keyword>
<keyword evidence="8" id="KW-1185">Reference proteome</keyword>
<gene>
    <name evidence="7" type="primary">rpl8_1</name>
    <name evidence="7" type="ORF">K7432_000091</name>
</gene>
<protein>
    <recommendedName>
        <fullName evidence="4">60S ribosomal protein L8</fullName>
    </recommendedName>
</protein>
<evidence type="ECO:0000313" key="8">
    <source>
        <dbReference type="Proteomes" id="UP001479436"/>
    </source>
</evidence>
<dbReference type="PANTHER" id="PTHR23105">
    <property type="entry name" value="RIBOSOMAL PROTEIN L7AE FAMILY MEMBER"/>
    <property type="match status" value="1"/>
</dbReference>
<evidence type="ECO:0000256" key="3">
    <source>
        <dbReference type="ARBA" id="ARBA00023274"/>
    </source>
</evidence>
<dbReference type="PROSITE" id="PS01082">
    <property type="entry name" value="RIBOSOMAL_L7AE"/>
    <property type="match status" value="1"/>
</dbReference>
<reference evidence="7 8" key="1">
    <citation type="submission" date="2023-04" db="EMBL/GenBank/DDBJ databases">
        <title>Genome of Basidiobolus ranarum AG-B5.</title>
        <authorList>
            <person name="Stajich J.E."/>
            <person name="Carter-House D."/>
            <person name="Gryganskyi A."/>
        </authorList>
    </citation>
    <scope>NUCLEOTIDE SEQUENCE [LARGE SCALE GENOMIC DNA]</scope>
    <source>
        <strain evidence="7 8">AG-B5</strain>
    </source>
</reference>
<evidence type="ECO:0000256" key="5">
    <source>
        <dbReference type="SAM" id="MobiDB-lite"/>
    </source>
</evidence>
<evidence type="ECO:0000256" key="2">
    <source>
        <dbReference type="ARBA" id="ARBA00022980"/>
    </source>
</evidence>
<evidence type="ECO:0000259" key="6">
    <source>
        <dbReference type="Pfam" id="PF01248"/>
    </source>
</evidence>
<comment type="caution">
    <text evidence="7">The sequence shown here is derived from an EMBL/GenBank/DDBJ whole genome shotgun (WGS) entry which is preliminary data.</text>
</comment>
<dbReference type="Gene3D" id="3.30.1330.30">
    <property type="match status" value="1"/>
</dbReference>
<dbReference type="GO" id="GO:0005840">
    <property type="term" value="C:ribosome"/>
    <property type="evidence" value="ECO:0007669"/>
    <property type="project" value="UniProtKB-KW"/>
</dbReference>
<dbReference type="PRINTS" id="PR00881">
    <property type="entry name" value="L7ARS6FAMILY"/>
</dbReference>
<evidence type="ECO:0000313" key="7">
    <source>
        <dbReference type="EMBL" id="KAK9729685.1"/>
    </source>
</evidence>
<dbReference type="InterPro" id="IPR018492">
    <property type="entry name" value="Ribosomal_eL8/Nhp2"/>
</dbReference>
<name>A0ABR2WBX0_9FUNG</name>
<proteinExistence type="inferred from homology"/>
<sequence length="262" mass="29328">MAPSKKSTKKVAPAPYSKGKQTTKVAKNPLFEKAPKNFGIGADIQPKRDLSRYVKWPEYVRLQRQRKVLKLRLKVPPTLNQFTKVLDRNTATQLFKFLNKYRPETKQEKKTRLTETAQATVEGTKVETKKPTVVKYGINHITALVESKKAQLVVIADDVDPIEIVLWLPALCRKMGIPYCIVKGKARLGTVVHKKTATALAITDLEEGDKADLAKLVDTVKAAYNDKYDEHRKQWGGGIMGFKSQAATLKKQKALNKSSGKA</sequence>
<dbReference type="InterPro" id="IPR050257">
    <property type="entry name" value="eL8/uL1-like"/>
</dbReference>
<dbReference type="InterPro" id="IPR004037">
    <property type="entry name" value="Ribosomal_eL8-like_CS"/>
</dbReference>
<organism evidence="7 8">
    <name type="scientific">Basidiobolus ranarum</name>
    <dbReference type="NCBI Taxonomy" id="34480"/>
    <lineage>
        <taxon>Eukaryota</taxon>
        <taxon>Fungi</taxon>
        <taxon>Fungi incertae sedis</taxon>
        <taxon>Zoopagomycota</taxon>
        <taxon>Entomophthoromycotina</taxon>
        <taxon>Basidiobolomycetes</taxon>
        <taxon>Basidiobolales</taxon>
        <taxon>Basidiobolaceae</taxon>
        <taxon>Basidiobolus</taxon>
    </lineage>
</organism>
<feature type="region of interest" description="Disordered" evidence="5">
    <location>
        <begin position="1"/>
        <end position="28"/>
    </location>
</feature>
<feature type="domain" description="Ribosomal protein eL8/eL30/eS12/Gadd45" evidence="6">
    <location>
        <begin position="126"/>
        <end position="213"/>
    </location>
</feature>
<dbReference type="InterPro" id="IPR001921">
    <property type="entry name" value="Ribosomal_eL8_euk"/>
</dbReference>
<dbReference type="Pfam" id="PF01248">
    <property type="entry name" value="Ribosomal_L7Ae"/>
    <property type="match status" value="1"/>
</dbReference>
<keyword evidence="2 4" id="KW-0689">Ribosomal protein</keyword>
<dbReference type="SUPFAM" id="SSF55315">
    <property type="entry name" value="L30e-like"/>
    <property type="match status" value="1"/>
</dbReference>